<dbReference type="PANTHER" id="PTHR34820:SF4">
    <property type="entry name" value="INNER MEMBRANE PROTEIN YEBZ"/>
    <property type="match status" value="1"/>
</dbReference>
<feature type="transmembrane region" description="Helical" evidence="6">
    <location>
        <begin position="131"/>
        <end position="148"/>
    </location>
</feature>
<dbReference type="AlphaFoldDB" id="A0A917GHV5"/>
<dbReference type="Proteomes" id="UP000627715">
    <property type="component" value="Unassembled WGS sequence"/>
</dbReference>
<dbReference type="GO" id="GO:0006825">
    <property type="term" value="P:copper ion transport"/>
    <property type="evidence" value="ECO:0007669"/>
    <property type="project" value="InterPro"/>
</dbReference>
<dbReference type="InterPro" id="IPR047689">
    <property type="entry name" value="CopD"/>
</dbReference>
<feature type="transmembrane region" description="Helical" evidence="6">
    <location>
        <begin position="160"/>
        <end position="185"/>
    </location>
</feature>
<keyword evidence="4 6" id="KW-1133">Transmembrane helix</keyword>
<dbReference type="OrthoDB" id="6053803at2"/>
<dbReference type="InterPro" id="IPR032694">
    <property type="entry name" value="CopC/D"/>
</dbReference>
<dbReference type="InterPro" id="IPR008457">
    <property type="entry name" value="Cu-R_CopD_dom"/>
</dbReference>
<feature type="transmembrane region" description="Helical" evidence="6">
    <location>
        <begin position="286"/>
        <end position="310"/>
    </location>
</feature>
<sequence>MSSLPDYTLRFMQYLDLMLLFGLPLFAWYGPAASTTSGDKHPPLPRWALTQGLLICGVLGLALAGIEIVRSTAGIMGVAVSDLARDDLAWYLFDTPAGRAGLTRAFLLVLLLAVLGWQSQRAERPFPIRRVTLLAGVALVSLAWNGHAASGEGVSGTVRLVAGMAHLLAAGGWIGAIFALLILFVRHGKPAAGEGLHMLWRALHTFSRPGTVFVGVLVVTGIFHYGDLVGWSIAPLFHSRHGNLMLLKLALFAAMLGLAALHRWWLVPRLERDIHTGVPSHSAQHLRLSVTIEATIALLILVSVAVLGTLSPHG</sequence>
<dbReference type="EMBL" id="BMIY01000001">
    <property type="protein sequence ID" value="GGG47037.1"/>
    <property type="molecule type" value="Genomic_DNA"/>
</dbReference>
<accession>A0A917GHV5</accession>
<keyword evidence="5 6" id="KW-0472">Membrane</keyword>
<dbReference type="RefSeq" id="WP_068810636.1">
    <property type="nucleotide sequence ID" value="NZ_BMIY01000001.1"/>
</dbReference>
<dbReference type="Pfam" id="PF05425">
    <property type="entry name" value="CopD"/>
    <property type="match status" value="1"/>
</dbReference>
<dbReference type="GO" id="GO:0046688">
    <property type="term" value="P:response to copper ion"/>
    <property type="evidence" value="ECO:0007669"/>
    <property type="project" value="UniProtKB-UniRule"/>
</dbReference>
<gene>
    <name evidence="8" type="ORF">GCM10011403_00190</name>
</gene>
<feature type="transmembrane region" description="Helical" evidence="6">
    <location>
        <begin position="12"/>
        <end position="31"/>
    </location>
</feature>
<proteinExistence type="inferred from homology"/>
<comment type="caution">
    <text evidence="6">Lacks conserved residue(s) required for the propagation of feature annotation.</text>
</comment>
<evidence type="ECO:0000259" key="7">
    <source>
        <dbReference type="Pfam" id="PF05425"/>
    </source>
</evidence>
<organism evidence="8 9">
    <name type="scientific">Pseudohongiella nitratireducens</name>
    <dbReference type="NCBI Taxonomy" id="1768907"/>
    <lineage>
        <taxon>Bacteria</taxon>
        <taxon>Pseudomonadati</taxon>
        <taxon>Pseudomonadota</taxon>
        <taxon>Gammaproteobacteria</taxon>
        <taxon>Pseudomonadales</taxon>
        <taxon>Pseudohongiellaceae</taxon>
        <taxon>Pseudohongiella</taxon>
    </lineage>
</organism>
<feature type="transmembrane region" description="Helical" evidence="6">
    <location>
        <begin position="52"/>
        <end position="80"/>
    </location>
</feature>
<evidence type="ECO:0000256" key="3">
    <source>
        <dbReference type="ARBA" id="ARBA00022692"/>
    </source>
</evidence>
<reference evidence="8" key="1">
    <citation type="journal article" date="2014" name="Int. J. Syst. Evol. Microbiol.">
        <title>Complete genome sequence of Corynebacterium casei LMG S-19264T (=DSM 44701T), isolated from a smear-ripened cheese.</title>
        <authorList>
            <consortium name="US DOE Joint Genome Institute (JGI-PGF)"/>
            <person name="Walter F."/>
            <person name="Albersmeier A."/>
            <person name="Kalinowski J."/>
            <person name="Ruckert C."/>
        </authorList>
    </citation>
    <scope>NUCLEOTIDE SEQUENCE</scope>
    <source>
        <strain evidence="8">CGMCC 1.15425</strain>
    </source>
</reference>
<protein>
    <recommendedName>
        <fullName evidence="6">Copper resistance protein D</fullName>
    </recommendedName>
</protein>
<feature type="domain" description="Copper resistance protein D" evidence="7">
    <location>
        <begin position="201"/>
        <end position="307"/>
    </location>
</feature>
<reference evidence="8" key="2">
    <citation type="submission" date="2020-09" db="EMBL/GenBank/DDBJ databases">
        <authorList>
            <person name="Sun Q."/>
            <person name="Zhou Y."/>
        </authorList>
    </citation>
    <scope>NUCLEOTIDE SEQUENCE</scope>
    <source>
        <strain evidence="8">CGMCC 1.15425</strain>
    </source>
</reference>
<dbReference type="PANTHER" id="PTHR34820">
    <property type="entry name" value="INNER MEMBRANE PROTEIN YEBZ"/>
    <property type="match status" value="1"/>
</dbReference>
<evidence type="ECO:0000313" key="9">
    <source>
        <dbReference type="Proteomes" id="UP000627715"/>
    </source>
</evidence>
<evidence type="ECO:0000313" key="8">
    <source>
        <dbReference type="EMBL" id="GGG47037.1"/>
    </source>
</evidence>
<keyword evidence="6" id="KW-0997">Cell inner membrane</keyword>
<keyword evidence="9" id="KW-1185">Reference proteome</keyword>
<comment type="subcellular location">
    <subcellularLocation>
        <location evidence="6">Cell inner membrane</location>
        <topology evidence="6">Multi-pass membrane protein</topology>
    </subcellularLocation>
    <subcellularLocation>
        <location evidence="1">Cell membrane</location>
        <topology evidence="1">Multi-pass membrane protein</topology>
    </subcellularLocation>
</comment>
<keyword evidence="2 6" id="KW-1003">Cell membrane</keyword>
<evidence type="ECO:0000256" key="4">
    <source>
        <dbReference type="ARBA" id="ARBA00022989"/>
    </source>
</evidence>
<keyword evidence="3 6" id="KW-0812">Transmembrane</keyword>
<feature type="transmembrane region" description="Helical" evidence="6">
    <location>
        <begin position="206"/>
        <end position="225"/>
    </location>
</feature>
<name>A0A917GHV5_9GAMM</name>
<dbReference type="GO" id="GO:0005886">
    <property type="term" value="C:plasma membrane"/>
    <property type="evidence" value="ECO:0007669"/>
    <property type="project" value="UniProtKB-SubCell"/>
</dbReference>
<comment type="caution">
    <text evidence="8">The sequence shown here is derived from an EMBL/GenBank/DDBJ whole genome shotgun (WGS) entry which is preliminary data.</text>
</comment>
<feature type="transmembrane region" description="Helical" evidence="6">
    <location>
        <begin position="245"/>
        <end position="265"/>
    </location>
</feature>
<keyword evidence="6" id="KW-0186">Copper</keyword>
<evidence type="ECO:0000256" key="5">
    <source>
        <dbReference type="ARBA" id="ARBA00023136"/>
    </source>
</evidence>
<evidence type="ECO:0000256" key="6">
    <source>
        <dbReference type="RuleBase" id="RU369037"/>
    </source>
</evidence>
<comment type="similarity">
    <text evidence="6">Belongs to the CopD family.</text>
</comment>
<comment type="function">
    <text evidence="6">Involved in copper resistance.</text>
</comment>
<evidence type="ECO:0000256" key="2">
    <source>
        <dbReference type="ARBA" id="ARBA00022475"/>
    </source>
</evidence>
<dbReference type="NCBIfam" id="NF033808">
    <property type="entry name" value="copper_CopD"/>
    <property type="match status" value="1"/>
</dbReference>
<evidence type="ECO:0000256" key="1">
    <source>
        <dbReference type="ARBA" id="ARBA00004651"/>
    </source>
</evidence>